<protein>
    <submittedName>
        <fullName evidence="1">Uncharacterized protein</fullName>
    </submittedName>
</protein>
<evidence type="ECO:0000313" key="2">
    <source>
        <dbReference type="Proteomes" id="UP000026961"/>
    </source>
</evidence>
<organism evidence="1">
    <name type="scientific">Oryza glumipatula</name>
    <dbReference type="NCBI Taxonomy" id="40148"/>
    <lineage>
        <taxon>Eukaryota</taxon>
        <taxon>Viridiplantae</taxon>
        <taxon>Streptophyta</taxon>
        <taxon>Embryophyta</taxon>
        <taxon>Tracheophyta</taxon>
        <taxon>Spermatophyta</taxon>
        <taxon>Magnoliopsida</taxon>
        <taxon>Liliopsida</taxon>
        <taxon>Poales</taxon>
        <taxon>Poaceae</taxon>
        <taxon>BOP clade</taxon>
        <taxon>Oryzoideae</taxon>
        <taxon>Oryzeae</taxon>
        <taxon>Oryzinae</taxon>
        <taxon>Oryza</taxon>
    </lineage>
</organism>
<dbReference type="Gramene" id="OGLUM03G23160.3">
    <property type="protein sequence ID" value="OGLUM03G23160.3"/>
    <property type="gene ID" value="OGLUM03G23160"/>
</dbReference>
<reference evidence="1" key="1">
    <citation type="submission" date="2015-04" db="UniProtKB">
        <authorList>
            <consortium name="EnsemblPlants"/>
        </authorList>
    </citation>
    <scope>IDENTIFICATION</scope>
</reference>
<proteinExistence type="predicted"/>
<dbReference type="EnsemblPlants" id="OGLUM03G23160.3">
    <property type="protein sequence ID" value="OGLUM03G23160.3"/>
    <property type="gene ID" value="OGLUM03G23160"/>
</dbReference>
<sequence>MSQSSFPSPFRSSDAAVDLRAPVALTCNTRPCCCCRCHCRRLCSLVASSSPDVTRNTRRHWQHSCRGRQPAAGTARFLETLIERADCRCGTSTLCSTTTLQSTDQECPFVEKLCSKSNSHLNAINYQLKYWKFTNSPVDVRRPQSVATTLSPPAPMRHGQSSDIEIFSPGGEEVRRRWREVVLRSQVRACQLRAYDALPAFLKHNEFIIDYYRSEWPIKQALLSAFVVHNETIFQT</sequence>
<dbReference type="eggNOG" id="KOG0748">
    <property type="taxonomic scope" value="Eukaryota"/>
</dbReference>
<dbReference type="HOGENOM" id="CLU_1380094_0_0_1"/>
<name>A0A0D9Z9A1_9ORYZ</name>
<accession>A0A0D9Z9A1</accession>
<evidence type="ECO:0000313" key="1">
    <source>
        <dbReference type="EnsemblPlants" id="OGLUM03G23160.3"/>
    </source>
</evidence>
<reference evidence="1" key="2">
    <citation type="submission" date="2018-05" db="EMBL/GenBank/DDBJ databases">
        <title>OgluRS3 (Oryza glumaepatula Reference Sequence Version 3).</title>
        <authorList>
            <person name="Zhang J."/>
            <person name="Kudrna D."/>
            <person name="Lee S."/>
            <person name="Talag J."/>
            <person name="Welchert J."/>
            <person name="Wing R.A."/>
        </authorList>
    </citation>
    <scope>NUCLEOTIDE SEQUENCE [LARGE SCALE GENOMIC DNA]</scope>
</reference>
<dbReference type="AlphaFoldDB" id="A0A0D9Z9A1"/>
<keyword evidence="2" id="KW-1185">Reference proteome</keyword>
<dbReference type="STRING" id="40148.A0A0D9Z9A1"/>
<dbReference type="Proteomes" id="UP000026961">
    <property type="component" value="Chromosome 3"/>
</dbReference>